<dbReference type="PANTHER" id="PTHR11661">
    <property type="entry name" value="60S RIBOSOMAL PROTEIN L12"/>
    <property type="match status" value="1"/>
</dbReference>
<dbReference type="CDD" id="cd00349">
    <property type="entry name" value="Ribosomal_L11"/>
    <property type="match status" value="1"/>
</dbReference>
<dbReference type="Gene3D" id="3.30.1550.10">
    <property type="entry name" value="Ribosomal protein L11/L12, N-terminal domain"/>
    <property type="match status" value="1"/>
</dbReference>
<keyword evidence="8" id="KW-1185">Reference proteome</keyword>
<dbReference type="HOGENOM" id="CLU_074237_5_0_1"/>
<dbReference type="Pfam" id="PF03946">
    <property type="entry name" value="Ribosomal_L11_N"/>
    <property type="match status" value="1"/>
</dbReference>
<sequence>MAPRADPSQKVLLNLRVVGGEPAGSSLAQKVGPLGLPAKKVSEDIAKATLEYKGLRVGVRLTIQNRQASIEVIPSSATMIIKGLKEPARDRKKEKNIKHHGNLTFDQIISIARSTRPRSLAKSISGTVCEILGTCSSMGCSIDGISPRAMIEKISEGEIEVPAN</sequence>
<protein>
    <submittedName>
        <fullName evidence="7">Ribosomal protein L12</fullName>
    </submittedName>
</protein>
<comment type="similarity">
    <text evidence="1 4">Belongs to the universal ribosomal protein uL11 family.</text>
</comment>
<dbReference type="InterPro" id="IPR000911">
    <property type="entry name" value="Ribosomal_uL11"/>
</dbReference>
<dbReference type="HAMAP" id="MF_00736">
    <property type="entry name" value="Ribosomal_uL11"/>
    <property type="match status" value="1"/>
</dbReference>
<dbReference type="InterPro" id="IPR036796">
    <property type="entry name" value="Ribosomal_uL11_N_sf"/>
</dbReference>
<organism evidence="7 8">
    <name type="scientific">Mitosporidium daphniae</name>
    <dbReference type="NCBI Taxonomy" id="1485682"/>
    <lineage>
        <taxon>Eukaryota</taxon>
        <taxon>Fungi</taxon>
        <taxon>Fungi incertae sedis</taxon>
        <taxon>Microsporidia</taxon>
        <taxon>Mitosporidium</taxon>
    </lineage>
</organism>
<evidence type="ECO:0000256" key="4">
    <source>
        <dbReference type="RuleBase" id="RU003978"/>
    </source>
</evidence>
<dbReference type="GO" id="GO:0003735">
    <property type="term" value="F:structural constituent of ribosome"/>
    <property type="evidence" value="ECO:0007669"/>
    <property type="project" value="InterPro"/>
</dbReference>
<dbReference type="InterPro" id="IPR020784">
    <property type="entry name" value="Ribosomal_uL11_N"/>
</dbReference>
<dbReference type="SUPFAM" id="SSF46906">
    <property type="entry name" value="Ribosomal protein L11, C-terminal domain"/>
    <property type="match status" value="1"/>
</dbReference>
<dbReference type="InterPro" id="IPR020783">
    <property type="entry name" value="Ribosomal_uL11_C"/>
</dbReference>
<dbReference type="SMART" id="SM00649">
    <property type="entry name" value="RL11"/>
    <property type="match status" value="1"/>
</dbReference>
<dbReference type="PANTHER" id="PTHR11661:SF2">
    <property type="entry name" value="LARGE RIBOSOMAL SUBUNIT PROTEIN UL11"/>
    <property type="match status" value="1"/>
</dbReference>
<dbReference type="InterPro" id="IPR036769">
    <property type="entry name" value="Ribosomal_uL11_C_sf"/>
</dbReference>
<evidence type="ECO:0000259" key="6">
    <source>
        <dbReference type="Pfam" id="PF03946"/>
    </source>
</evidence>
<gene>
    <name evidence="7" type="ORF">DI09_22p240</name>
</gene>
<comment type="caution">
    <text evidence="7">The sequence shown here is derived from an EMBL/GenBank/DDBJ whole genome shotgun (WGS) entry which is preliminary data.</text>
</comment>
<keyword evidence="2 4" id="KW-0689">Ribosomal protein</keyword>
<evidence type="ECO:0000313" key="8">
    <source>
        <dbReference type="Proteomes" id="UP000029725"/>
    </source>
</evidence>
<dbReference type="RefSeq" id="XP_013238426.1">
    <property type="nucleotide sequence ID" value="XM_013382972.1"/>
</dbReference>
<dbReference type="FunFam" id="1.10.10.250:FF:000002">
    <property type="entry name" value="60S ribosomal protein L12"/>
    <property type="match status" value="1"/>
</dbReference>
<dbReference type="Pfam" id="PF00298">
    <property type="entry name" value="Ribosomal_L11"/>
    <property type="match status" value="1"/>
</dbReference>
<dbReference type="GO" id="GO:0006412">
    <property type="term" value="P:translation"/>
    <property type="evidence" value="ECO:0007669"/>
    <property type="project" value="InterPro"/>
</dbReference>
<evidence type="ECO:0000256" key="3">
    <source>
        <dbReference type="ARBA" id="ARBA00023274"/>
    </source>
</evidence>
<evidence type="ECO:0000256" key="1">
    <source>
        <dbReference type="ARBA" id="ARBA00010537"/>
    </source>
</evidence>
<evidence type="ECO:0000256" key="2">
    <source>
        <dbReference type="ARBA" id="ARBA00022980"/>
    </source>
</evidence>
<dbReference type="Gene3D" id="1.10.10.250">
    <property type="entry name" value="Ribosomal protein L11, C-terminal domain"/>
    <property type="match status" value="1"/>
</dbReference>
<dbReference type="FunFam" id="3.30.1550.10:FF:000011">
    <property type="entry name" value="LSU ribosomal protein L11P"/>
    <property type="match status" value="1"/>
</dbReference>
<feature type="domain" description="Large ribosomal subunit protein uL11 C-terminal" evidence="5">
    <location>
        <begin position="73"/>
        <end position="142"/>
    </location>
</feature>
<dbReference type="EMBL" id="JMKJ01000144">
    <property type="protein sequence ID" value="KGG51999.1"/>
    <property type="molecule type" value="Genomic_DNA"/>
</dbReference>
<proteinExistence type="inferred from homology"/>
<evidence type="ECO:0000259" key="5">
    <source>
        <dbReference type="Pfam" id="PF00298"/>
    </source>
</evidence>
<accession>A0A098VT65</accession>
<dbReference type="GO" id="GO:0022625">
    <property type="term" value="C:cytosolic large ribosomal subunit"/>
    <property type="evidence" value="ECO:0007669"/>
    <property type="project" value="TreeGrafter"/>
</dbReference>
<name>A0A098VT65_9MICR</name>
<dbReference type="AlphaFoldDB" id="A0A098VT65"/>
<dbReference type="GO" id="GO:0070180">
    <property type="term" value="F:large ribosomal subunit rRNA binding"/>
    <property type="evidence" value="ECO:0007669"/>
    <property type="project" value="TreeGrafter"/>
</dbReference>
<evidence type="ECO:0000313" key="7">
    <source>
        <dbReference type="EMBL" id="KGG51999.1"/>
    </source>
</evidence>
<dbReference type="SUPFAM" id="SSF54747">
    <property type="entry name" value="Ribosomal L11/L12e N-terminal domain"/>
    <property type="match status" value="1"/>
</dbReference>
<dbReference type="Proteomes" id="UP000029725">
    <property type="component" value="Unassembled WGS sequence"/>
</dbReference>
<reference evidence="7 8" key="1">
    <citation type="submission" date="2014-04" db="EMBL/GenBank/DDBJ databases">
        <title>A new species of microsporidia sheds light on the evolution of extreme parasitism.</title>
        <authorList>
            <person name="Haag K.L."/>
            <person name="James T.Y."/>
            <person name="Larsson R."/>
            <person name="Schaer T.M."/>
            <person name="Refardt D."/>
            <person name="Pombert J.-F."/>
            <person name="Ebert D."/>
        </authorList>
    </citation>
    <scope>NUCLEOTIDE SEQUENCE [LARGE SCALE GENOMIC DNA]</scope>
    <source>
        <strain evidence="7 8">UGP3</strain>
        <tissue evidence="7">Spores</tissue>
    </source>
</reference>
<keyword evidence="3 4" id="KW-0687">Ribonucleoprotein</keyword>
<feature type="domain" description="Large ribosomal subunit protein uL11 N-terminal" evidence="6">
    <location>
        <begin position="14"/>
        <end position="68"/>
    </location>
</feature>
<dbReference type="VEuPathDB" id="MicrosporidiaDB:DI09_22p240"/>
<dbReference type="GeneID" id="25259126"/>
<dbReference type="OrthoDB" id="1478556at2759"/>